<evidence type="ECO:0000313" key="11">
    <source>
        <dbReference type="Proteomes" id="UP000014071"/>
    </source>
</evidence>
<evidence type="ECO:0000256" key="2">
    <source>
        <dbReference type="ARBA" id="ARBA00009045"/>
    </source>
</evidence>
<comment type="similarity">
    <text evidence="2">Belongs to the peptidase S54 family.</text>
</comment>
<feature type="domain" description="Peptidase S54 rhomboid" evidence="9">
    <location>
        <begin position="215"/>
        <end position="364"/>
    </location>
</feature>
<proteinExistence type="inferred from homology"/>
<dbReference type="GO" id="GO:0004252">
    <property type="term" value="F:serine-type endopeptidase activity"/>
    <property type="evidence" value="ECO:0007669"/>
    <property type="project" value="InterPro"/>
</dbReference>
<feature type="transmembrane region" description="Helical" evidence="8">
    <location>
        <begin position="351"/>
        <end position="369"/>
    </location>
</feature>
<evidence type="ECO:0000256" key="1">
    <source>
        <dbReference type="ARBA" id="ARBA00004141"/>
    </source>
</evidence>
<evidence type="ECO:0000256" key="3">
    <source>
        <dbReference type="ARBA" id="ARBA00022692"/>
    </source>
</evidence>
<evidence type="ECO:0000256" key="7">
    <source>
        <dbReference type="SAM" id="MobiDB-lite"/>
    </source>
</evidence>
<dbReference type="Pfam" id="PF01694">
    <property type="entry name" value="Rhomboid"/>
    <property type="match status" value="1"/>
</dbReference>
<feature type="transmembrane region" description="Helical" evidence="8">
    <location>
        <begin position="166"/>
        <end position="185"/>
    </location>
</feature>
<dbReference type="OrthoDB" id="418595at2759"/>
<dbReference type="PANTHER" id="PTHR43731:SF14">
    <property type="entry name" value="PRESENILIN-ASSOCIATED RHOMBOID-LIKE PROTEIN, MITOCHONDRIAL"/>
    <property type="match status" value="1"/>
</dbReference>
<gene>
    <name evidence="10" type="ORF">PHSY_000618</name>
</gene>
<dbReference type="Proteomes" id="UP000014071">
    <property type="component" value="Unassembled WGS sequence"/>
</dbReference>
<reference evidence="11" key="1">
    <citation type="journal article" date="2013" name="Genome Announc.">
        <title>Draft genome sequence of the basidiomycetous yeast-like fungus Pseudozyma hubeiensis SY62, which produces an abundant amount of the biosurfactant mannosylerythritol lipids.</title>
        <authorList>
            <person name="Konishi M."/>
            <person name="Hatada Y."/>
            <person name="Horiuchi J."/>
        </authorList>
    </citation>
    <scope>NUCLEOTIDE SEQUENCE [LARGE SCALE GENOMIC DNA]</scope>
    <source>
        <strain evidence="11">SY62</strain>
    </source>
</reference>
<dbReference type="SUPFAM" id="SSF144091">
    <property type="entry name" value="Rhomboid-like"/>
    <property type="match status" value="1"/>
</dbReference>
<keyword evidence="6 8" id="KW-0472">Membrane</keyword>
<dbReference type="RefSeq" id="XP_012186644.1">
    <property type="nucleotide sequence ID" value="XM_012331254.1"/>
</dbReference>
<accession>R9NX15</accession>
<dbReference type="GO" id="GO:0006465">
    <property type="term" value="P:signal peptide processing"/>
    <property type="evidence" value="ECO:0007669"/>
    <property type="project" value="TreeGrafter"/>
</dbReference>
<dbReference type="Gene3D" id="1.20.1540.10">
    <property type="entry name" value="Rhomboid-like"/>
    <property type="match status" value="1"/>
</dbReference>
<comment type="subcellular location">
    <subcellularLocation>
        <location evidence="1">Membrane</location>
        <topology evidence="1">Multi-pass membrane protein</topology>
    </subcellularLocation>
</comment>
<dbReference type="EMBL" id="DF238772">
    <property type="protein sequence ID" value="GAC93057.1"/>
    <property type="molecule type" value="Genomic_DNA"/>
</dbReference>
<keyword evidence="11" id="KW-1185">Reference proteome</keyword>
<dbReference type="eggNOG" id="KOG2980">
    <property type="taxonomic scope" value="Eukaryota"/>
</dbReference>
<keyword evidence="3 8" id="KW-0812">Transmembrane</keyword>
<dbReference type="FunFam" id="1.20.1540.10:FF:000090">
    <property type="entry name" value="Uncharacterized protein"/>
    <property type="match status" value="1"/>
</dbReference>
<dbReference type="InterPro" id="IPR050925">
    <property type="entry name" value="Rhomboid_protease_S54"/>
</dbReference>
<dbReference type="HOGENOM" id="CLU_055068_7_0_1"/>
<feature type="transmembrane region" description="Helical" evidence="8">
    <location>
        <begin position="317"/>
        <end position="339"/>
    </location>
</feature>
<evidence type="ECO:0000313" key="10">
    <source>
        <dbReference type="EMBL" id="GAC93057.1"/>
    </source>
</evidence>
<keyword evidence="4" id="KW-0378">Hydrolase</keyword>
<feature type="region of interest" description="Disordered" evidence="7">
    <location>
        <begin position="1"/>
        <end position="63"/>
    </location>
</feature>
<dbReference type="GO" id="GO:0016020">
    <property type="term" value="C:membrane"/>
    <property type="evidence" value="ECO:0007669"/>
    <property type="project" value="UniProtKB-SubCell"/>
</dbReference>
<feature type="compositionally biased region" description="Polar residues" evidence="7">
    <location>
        <begin position="42"/>
        <end position="63"/>
    </location>
</feature>
<feature type="compositionally biased region" description="Polar residues" evidence="7">
    <location>
        <begin position="18"/>
        <end position="34"/>
    </location>
</feature>
<dbReference type="STRING" id="1305764.R9NX15"/>
<evidence type="ECO:0000256" key="6">
    <source>
        <dbReference type="ARBA" id="ARBA00023136"/>
    </source>
</evidence>
<evidence type="ECO:0000256" key="5">
    <source>
        <dbReference type="ARBA" id="ARBA00022989"/>
    </source>
</evidence>
<organism evidence="10 11">
    <name type="scientific">Pseudozyma hubeiensis (strain SY62)</name>
    <name type="common">Yeast</name>
    <dbReference type="NCBI Taxonomy" id="1305764"/>
    <lineage>
        <taxon>Eukaryota</taxon>
        <taxon>Fungi</taxon>
        <taxon>Dikarya</taxon>
        <taxon>Basidiomycota</taxon>
        <taxon>Ustilaginomycotina</taxon>
        <taxon>Ustilaginomycetes</taxon>
        <taxon>Ustilaginales</taxon>
        <taxon>Ustilaginaceae</taxon>
        <taxon>Pseudozyma</taxon>
    </lineage>
</organism>
<sequence>MSSSSRSGLTLDACRSPPGSSHTSFRSVNGSAPWTSARFGCRQTSTLPRTPSASHHSSTVKQSQIELPVSFLRSFSTSSITPSPTSPSTAPSIFNVLYSNFPRLRSQDTPGRITNRERRRPSPLFDRPKPPPSSPPPPSSRPPSTSTIAALIALSDRHLSRLPRNFVLYTILLLNFLVFASWMYASESLRKFSDPRPYIFLSKNFLSGLTNVREGRWWTMLTSCVSHEQLNHFLVNMVSLAFMAPPVLALTGPTTFVLLYFGAGVVSSIVSMIGKSLVPPEQKRGGVGGSGFSHGASGSVYAIMSTFACVHPTATFLIFFVIPAPAWACVSGIFAWDLWHAAKTPKGRTDSAGHVGGILAGIAFWRFGLRGVRLQ</sequence>
<name>R9NX15_PSEHS</name>
<feature type="compositionally biased region" description="Pro residues" evidence="7">
    <location>
        <begin position="130"/>
        <end position="141"/>
    </location>
</feature>
<evidence type="ECO:0000256" key="4">
    <source>
        <dbReference type="ARBA" id="ARBA00022801"/>
    </source>
</evidence>
<dbReference type="PANTHER" id="PTHR43731">
    <property type="entry name" value="RHOMBOID PROTEASE"/>
    <property type="match status" value="1"/>
</dbReference>
<keyword evidence="5 8" id="KW-1133">Transmembrane helix</keyword>
<dbReference type="AlphaFoldDB" id="R9NX15"/>
<evidence type="ECO:0000256" key="8">
    <source>
        <dbReference type="SAM" id="Phobius"/>
    </source>
</evidence>
<dbReference type="InterPro" id="IPR022764">
    <property type="entry name" value="Peptidase_S54_rhomboid_dom"/>
</dbReference>
<dbReference type="InterPro" id="IPR035952">
    <property type="entry name" value="Rhomboid-like_sf"/>
</dbReference>
<protein>
    <recommendedName>
        <fullName evidence="9">Peptidase S54 rhomboid domain-containing protein</fullName>
    </recommendedName>
</protein>
<evidence type="ECO:0000259" key="9">
    <source>
        <dbReference type="Pfam" id="PF01694"/>
    </source>
</evidence>
<dbReference type="GeneID" id="24105923"/>
<feature type="region of interest" description="Disordered" evidence="7">
    <location>
        <begin position="105"/>
        <end position="145"/>
    </location>
</feature>